<feature type="transmembrane region" description="Helical" evidence="1">
    <location>
        <begin position="6"/>
        <end position="27"/>
    </location>
</feature>
<proteinExistence type="predicted"/>
<name>I3PCM8_9BURK</name>
<organism evidence="2">
    <name type="scientific">Variovorax sp. HH01</name>
    <dbReference type="NCBI Taxonomy" id="1084736"/>
    <lineage>
        <taxon>Bacteria</taxon>
        <taxon>Pseudomonadati</taxon>
        <taxon>Pseudomonadota</taxon>
        <taxon>Betaproteobacteria</taxon>
        <taxon>Burkholderiales</taxon>
        <taxon>Comamonadaceae</taxon>
        <taxon>Variovorax</taxon>
    </lineage>
</organism>
<keyword evidence="1" id="KW-0472">Membrane</keyword>
<feature type="transmembrane region" description="Helical" evidence="1">
    <location>
        <begin position="39"/>
        <end position="57"/>
    </location>
</feature>
<sequence>MNELYLFALVNAGLCAGIVFISVCRLNTMQGTVLVRVQSEYAGYIGGAIASALQPWWNEWPQWGSLAIAGALLAGLLFSGHAWRRDRPPVTATAPAPLGDH</sequence>
<evidence type="ECO:0000256" key="1">
    <source>
        <dbReference type="SAM" id="Phobius"/>
    </source>
</evidence>
<gene>
    <name evidence="2" type="ORF">var057</name>
</gene>
<dbReference type="AlphaFoldDB" id="I3PCM8"/>
<keyword evidence="1" id="KW-0812">Transmembrane</keyword>
<accession>I3PCM8</accession>
<keyword evidence="1" id="KW-1133">Transmembrane helix</keyword>
<reference evidence="2" key="1">
    <citation type="submission" date="2011-09" db="EMBL/GenBank/DDBJ databases">
        <title>A novel amdA gene encoded by the newly isolated Variovorax sp. HH01 strain defines a novel class of cofactor-less aryl malonic acid decarboxylase.</title>
        <authorList>
            <person name="Horn S."/>
            <person name="Maimanakos J."/>
            <person name="Streit W.R."/>
        </authorList>
    </citation>
    <scope>NUCLEOTIDE SEQUENCE</scope>
    <source>
        <strain evidence="2">HH01</strain>
    </source>
</reference>
<protein>
    <submittedName>
        <fullName evidence="2">Uncharacterized protein</fullName>
    </submittedName>
</protein>
<dbReference type="EMBL" id="JN646852">
    <property type="protein sequence ID" value="AER23935.1"/>
    <property type="molecule type" value="Genomic_DNA"/>
</dbReference>
<feature type="transmembrane region" description="Helical" evidence="1">
    <location>
        <begin position="63"/>
        <end position="83"/>
    </location>
</feature>
<evidence type="ECO:0000313" key="2">
    <source>
        <dbReference type="EMBL" id="AER23935.1"/>
    </source>
</evidence>